<protein>
    <recommendedName>
        <fullName evidence="3">Right handed beta helix domain-containing protein</fullName>
    </recommendedName>
</protein>
<dbReference type="InterPro" id="IPR011050">
    <property type="entry name" value="Pectin_lyase_fold/virulence"/>
</dbReference>
<proteinExistence type="predicted"/>
<keyword evidence="2" id="KW-1185">Reference proteome</keyword>
<sequence>MAQDSHQRILRRIATMQIKQIHGNTATIDGSSSFVTVHCTICLHNDEPALLVSGTSQMIHTDIVITNPFRTAPLVFSGCGSGSFQLHELTLSDLVVAERMSLLGNSLSSLSLSNTVFRNVSNFEASPTILEDASMQTTQVLDCKLNSVENGLYGTIFRNINGAGTFLGMNMSILNNDATYDHLYLNKADQNFASSKTLESVYFENCTSTTHGGGLLFTGAGAFALLTSKFVNCRGTTTGGCHGGGFSYFTGFSTGPASLTVSNCIIIGCYSAHVGGGLQVGWFNQTNQPVTTTLNDVTIEESEAARSFGGLLLQFLSETTVNNVQIKRCRATNYNSIGVEGTKGVHKLTSFKVISTQGSTAHIVGSRLVQFNPVWNDVFLNPPNGKDILKYPLPTISELFIERGYSPNELPSLCFVDQWNPHFQAAGFTPSTLFTADSFTTANQPAVFANEEQSGWMKTPQINMNSEEGVEDFFCWVPNSKCKSLSDVIPRTGSLFDGSISMDDGTFEEHDLNIGGRRLVIAGTTQEGTILKDSGSTTALMTVTTGQLTLSALTLSPSGSKPLISSGGSVIISYISISPLSTSSASLIAATGGSVTASHFEVASIDFSAGHVFSIANADLVLSNCRFSSIMGASDGYVISSTGSGKVSLDTVSFSCSSCDDANAGSVIHITRPSFEEDQIVLEGVTIASPSSTNKYQVFISCPSAAGHMKASWSSFVPSVPTTPVLLRNEFWCEDSSDSSKSSCMAYYVYPFASGAVHVSDGCEDHALCGSVSAPCVSISAGMNQMKETKIVTLDSSMNISSVFESTASEWTLTQSSAHDFLWLTKDGQLKISSDSGSKLTLLSLHIVAKEVAADRTSPLIDVGSGSLRFSSCSCGGGSGRTIPLTLCSIEGGSVSFEGDTTIVNPSLSHHLFRVVSGELSVNSSLTINRSLSPRSVSLIDMKGGTTTIEDSIDWIVSSPPPLTVGGTASLVLDSVVTVFRRDLPTIVDQNGGSVTMISCSFSNGSLTGSFIASCGSMKIVDTQFTKLCAKSSSNGNQKRALTLTVNENECVVIGDENKAVGFVDCSSDGDGGAMHCRVNVGGELRLLNVSFSKCSSSGAGGGLAVIISENVAGSSMTIRAMFSSCSCGSGAKGDWIHLTGWSFEDLIVLSNWEVSQSSLSSPSDDSLLFGVDMAEEPSSSYKDITLLYYLIGYRAATIFVGSEGRDAAGCGQYVWRCRSVEQGVSQLEGHVTLKLG</sequence>
<dbReference type="SUPFAM" id="SSF51126">
    <property type="entry name" value="Pectin lyase-like"/>
    <property type="match status" value="2"/>
</dbReference>
<organism evidence="1 2">
    <name type="scientific">Blattamonas nauphoetae</name>
    <dbReference type="NCBI Taxonomy" id="2049346"/>
    <lineage>
        <taxon>Eukaryota</taxon>
        <taxon>Metamonada</taxon>
        <taxon>Preaxostyla</taxon>
        <taxon>Oxymonadida</taxon>
        <taxon>Blattamonas</taxon>
    </lineage>
</organism>
<evidence type="ECO:0008006" key="3">
    <source>
        <dbReference type="Google" id="ProtNLM"/>
    </source>
</evidence>
<name>A0ABQ9XNH5_9EUKA</name>
<evidence type="ECO:0000313" key="1">
    <source>
        <dbReference type="EMBL" id="KAK2951806.1"/>
    </source>
</evidence>
<dbReference type="EMBL" id="JARBJD010000113">
    <property type="protein sequence ID" value="KAK2951806.1"/>
    <property type="molecule type" value="Genomic_DNA"/>
</dbReference>
<gene>
    <name evidence="1" type="ORF">BLNAU_13299</name>
</gene>
<reference evidence="1 2" key="1">
    <citation type="journal article" date="2022" name="bioRxiv">
        <title>Genomics of Preaxostyla Flagellates Illuminates Evolutionary Transitions and the Path Towards Mitochondrial Loss.</title>
        <authorList>
            <person name="Novak L.V.F."/>
            <person name="Treitli S.C."/>
            <person name="Pyrih J."/>
            <person name="Halakuc P."/>
            <person name="Pipaliya S.V."/>
            <person name="Vacek V."/>
            <person name="Brzon O."/>
            <person name="Soukal P."/>
            <person name="Eme L."/>
            <person name="Dacks J.B."/>
            <person name="Karnkowska A."/>
            <person name="Elias M."/>
            <person name="Hampl V."/>
        </authorList>
    </citation>
    <scope>NUCLEOTIDE SEQUENCE [LARGE SCALE GENOMIC DNA]</scope>
    <source>
        <strain evidence="1">NAU3</strain>
        <tissue evidence="1">Gut</tissue>
    </source>
</reference>
<comment type="caution">
    <text evidence="1">The sequence shown here is derived from an EMBL/GenBank/DDBJ whole genome shotgun (WGS) entry which is preliminary data.</text>
</comment>
<evidence type="ECO:0000313" key="2">
    <source>
        <dbReference type="Proteomes" id="UP001281761"/>
    </source>
</evidence>
<dbReference type="Proteomes" id="UP001281761">
    <property type="component" value="Unassembled WGS sequence"/>
</dbReference>
<accession>A0ABQ9XNH5</accession>